<protein>
    <recommendedName>
        <fullName evidence="5">UDP-glucuronosyltransferase</fullName>
        <ecNumber evidence="5">2.4.1.17</ecNumber>
    </recommendedName>
</protein>
<dbReference type="InterPro" id="IPR050271">
    <property type="entry name" value="UDP-glycosyltransferase"/>
</dbReference>
<comment type="similarity">
    <text evidence="1 4">Belongs to the UDP-glycosyltransferase family.</text>
</comment>
<dbReference type="PROSITE" id="PS00375">
    <property type="entry name" value="UDPGT"/>
    <property type="match status" value="1"/>
</dbReference>
<evidence type="ECO:0000256" key="4">
    <source>
        <dbReference type="RuleBase" id="RU003718"/>
    </source>
</evidence>
<accession>A0AAN7V6N1</accession>
<dbReference type="Pfam" id="PF00201">
    <property type="entry name" value="UDPGT"/>
    <property type="match status" value="1"/>
</dbReference>
<keyword evidence="5" id="KW-0812">Transmembrane</keyword>
<name>A0AAN7V6N1_9COLE</name>
<keyword evidence="5" id="KW-1133">Transmembrane helix</keyword>
<comment type="caution">
    <text evidence="6">The sequence shown here is derived from an EMBL/GenBank/DDBJ whole genome shotgun (WGS) entry which is preliminary data.</text>
</comment>
<dbReference type="GO" id="GO:0016020">
    <property type="term" value="C:membrane"/>
    <property type="evidence" value="ECO:0007669"/>
    <property type="project" value="UniProtKB-SubCell"/>
</dbReference>
<dbReference type="PANTHER" id="PTHR48043:SF159">
    <property type="entry name" value="EG:EG0003.4 PROTEIN-RELATED"/>
    <property type="match status" value="1"/>
</dbReference>
<organism evidence="6 7">
    <name type="scientific">Pyrocoelia pectoralis</name>
    <dbReference type="NCBI Taxonomy" id="417401"/>
    <lineage>
        <taxon>Eukaryota</taxon>
        <taxon>Metazoa</taxon>
        <taxon>Ecdysozoa</taxon>
        <taxon>Arthropoda</taxon>
        <taxon>Hexapoda</taxon>
        <taxon>Insecta</taxon>
        <taxon>Pterygota</taxon>
        <taxon>Neoptera</taxon>
        <taxon>Endopterygota</taxon>
        <taxon>Coleoptera</taxon>
        <taxon>Polyphaga</taxon>
        <taxon>Elateriformia</taxon>
        <taxon>Elateroidea</taxon>
        <taxon>Lampyridae</taxon>
        <taxon>Lampyrinae</taxon>
        <taxon>Pyrocoelia</taxon>
    </lineage>
</organism>
<dbReference type="Gene3D" id="3.40.50.2000">
    <property type="entry name" value="Glycogen Phosphorylase B"/>
    <property type="match status" value="1"/>
</dbReference>
<evidence type="ECO:0000256" key="2">
    <source>
        <dbReference type="ARBA" id="ARBA00022676"/>
    </source>
</evidence>
<evidence type="ECO:0000313" key="6">
    <source>
        <dbReference type="EMBL" id="KAK5642855.1"/>
    </source>
</evidence>
<keyword evidence="5" id="KW-0472">Membrane</keyword>
<dbReference type="InterPro" id="IPR035595">
    <property type="entry name" value="UDP_glycos_trans_CS"/>
</dbReference>
<dbReference type="FunFam" id="3.40.50.2000:FF:000050">
    <property type="entry name" value="UDP-glucuronosyltransferase"/>
    <property type="match status" value="1"/>
</dbReference>
<evidence type="ECO:0000313" key="7">
    <source>
        <dbReference type="Proteomes" id="UP001329430"/>
    </source>
</evidence>
<dbReference type="EC" id="2.4.1.17" evidence="5"/>
<feature type="transmembrane region" description="Helical" evidence="5">
    <location>
        <begin position="264"/>
        <end position="282"/>
    </location>
</feature>
<keyword evidence="3 4" id="KW-0808">Transferase</keyword>
<comment type="subcellular location">
    <subcellularLocation>
        <location evidence="5">Membrane</location>
        <topology evidence="5">Single-pass membrane protein</topology>
    </subcellularLocation>
</comment>
<keyword evidence="7" id="KW-1185">Reference proteome</keyword>
<dbReference type="InterPro" id="IPR002213">
    <property type="entry name" value="UDP_glucos_trans"/>
</dbReference>
<reference evidence="6 7" key="1">
    <citation type="journal article" date="2024" name="Insects">
        <title>An Improved Chromosome-Level Genome Assembly of the Firefly Pyrocoelia pectoralis.</title>
        <authorList>
            <person name="Fu X."/>
            <person name="Meyer-Rochow V.B."/>
            <person name="Ballantyne L."/>
            <person name="Zhu X."/>
        </authorList>
    </citation>
    <scope>NUCLEOTIDE SEQUENCE [LARGE SCALE GENOMIC DNA]</scope>
    <source>
        <strain evidence="6">XCY_ONT2</strain>
    </source>
</reference>
<dbReference type="Proteomes" id="UP001329430">
    <property type="component" value="Chromosome 6"/>
</dbReference>
<dbReference type="SUPFAM" id="SSF53756">
    <property type="entry name" value="UDP-Glycosyltransferase/glycogen phosphorylase"/>
    <property type="match status" value="1"/>
</dbReference>
<evidence type="ECO:0000256" key="1">
    <source>
        <dbReference type="ARBA" id="ARBA00009995"/>
    </source>
</evidence>
<dbReference type="EMBL" id="JAVRBK010000006">
    <property type="protein sequence ID" value="KAK5642855.1"/>
    <property type="molecule type" value="Genomic_DNA"/>
</dbReference>
<proteinExistence type="inferred from homology"/>
<dbReference type="PANTHER" id="PTHR48043">
    <property type="entry name" value="EG:EG0003.4 PROTEIN-RELATED"/>
    <property type="match status" value="1"/>
</dbReference>
<comment type="catalytic activity">
    <reaction evidence="5">
        <text>glucuronate acceptor + UDP-alpha-D-glucuronate = acceptor beta-D-glucuronoside + UDP + H(+)</text>
        <dbReference type="Rhea" id="RHEA:21032"/>
        <dbReference type="ChEBI" id="CHEBI:15378"/>
        <dbReference type="ChEBI" id="CHEBI:58052"/>
        <dbReference type="ChEBI" id="CHEBI:58223"/>
        <dbReference type="ChEBI" id="CHEBI:132367"/>
        <dbReference type="ChEBI" id="CHEBI:132368"/>
        <dbReference type="EC" id="2.4.1.17"/>
    </reaction>
</comment>
<evidence type="ECO:0000256" key="3">
    <source>
        <dbReference type="ARBA" id="ARBA00022679"/>
    </source>
</evidence>
<sequence>MSMSSWFNDIIGLPAPPSYSPHPFLKYSYKMTFWQRFHNTFVYALGKLLQYLRWYPTQEMLLKKYFPGAPSLDDVHRNVSLFLYNGHLSLKDVEPNLPNAIDIAGYYHIYPPKALPSDLQILLDNATDGAIYFSMGSILNSKGFPRRYQAAILKVFSELKQQILWKWEEDLQNGPTNVFTKAWFPQQDVLVHPNVVLFITHGGAMSSIEAIYYGKPLLVLPTFSDQGSNAAKAQQAGYGKFIPFEELTEENFREQLNELLNNPVYVSTLSNILIIVILIGMLKMLKRDQKLCVINH</sequence>
<dbReference type="GO" id="GO:0015020">
    <property type="term" value="F:glucuronosyltransferase activity"/>
    <property type="evidence" value="ECO:0007669"/>
    <property type="project" value="UniProtKB-EC"/>
</dbReference>
<dbReference type="AlphaFoldDB" id="A0AAN7V6N1"/>
<evidence type="ECO:0000256" key="5">
    <source>
        <dbReference type="RuleBase" id="RU362059"/>
    </source>
</evidence>
<dbReference type="CDD" id="cd03784">
    <property type="entry name" value="GT1_Gtf-like"/>
    <property type="match status" value="1"/>
</dbReference>
<keyword evidence="2 4" id="KW-0328">Glycosyltransferase</keyword>
<gene>
    <name evidence="6" type="ORF">RI129_009022</name>
</gene>